<dbReference type="AlphaFoldDB" id="A0AAD9IP40"/>
<name>A0AAD9IP40_PROWI</name>
<protein>
    <recommendedName>
        <fullName evidence="3">50S ribosomal protein L31</fullName>
    </recommendedName>
</protein>
<proteinExistence type="predicted"/>
<sequence>MRSMTVVLRNGSSFQACTALNRKTPWKMQMDPTSHPAWTGEDVGISVEDARMARLLERYGESIKSPAQKAREAAAAAEAAAQASTA</sequence>
<dbReference type="InterPro" id="IPR042105">
    <property type="entry name" value="Ribosomal_bL31_sf"/>
</dbReference>
<organism evidence="1 2">
    <name type="scientific">Prototheca wickerhamii</name>
    <dbReference type="NCBI Taxonomy" id="3111"/>
    <lineage>
        <taxon>Eukaryota</taxon>
        <taxon>Viridiplantae</taxon>
        <taxon>Chlorophyta</taxon>
        <taxon>core chlorophytes</taxon>
        <taxon>Trebouxiophyceae</taxon>
        <taxon>Chlorellales</taxon>
        <taxon>Chlorellaceae</taxon>
        <taxon>Prototheca</taxon>
    </lineage>
</organism>
<dbReference type="Proteomes" id="UP001255856">
    <property type="component" value="Unassembled WGS sequence"/>
</dbReference>
<evidence type="ECO:0000313" key="2">
    <source>
        <dbReference type="Proteomes" id="UP001255856"/>
    </source>
</evidence>
<evidence type="ECO:0000313" key="1">
    <source>
        <dbReference type="EMBL" id="KAK2080242.1"/>
    </source>
</evidence>
<dbReference type="EMBL" id="JASFZW010000001">
    <property type="protein sequence ID" value="KAK2080242.1"/>
    <property type="molecule type" value="Genomic_DNA"/>
</dbReference>
<reference evidence="1" key="1">
    <citation type="submission" date="2021-01" db="EMBL/GenBank/DDBJ databases">
        <authorList>
            <person name="Eckstrom K.M.E."/>
        </authorList>
    </citation>
    <scope>NUCLEOTIDE SEQUENCE</scope>
    <source>
        <strain evidence="1">UVCC 0001</strain>
    </source>
</reference>
<accession>A0AAD9IP40</accession>
<dbReference type="Gene3D" id="4.10.830.30">
    <property type="entry name" value="Ribosomal protein L31"/>
    <property type="match status" value="1"/>
</dbReference>
<comment type="caution">
    <text evidence="1">The sequence shown here is derived from an EMBL/GenBank/DDBJ whole genome shotgun (WGS) entry which is preliminary data.</text>
</comment>
<gene>
    <name evidence="1" type="ORF">QBZ16_000095</name>
</gene>
<evidence type="ECO:0008006" key="3">
    <source>
        <dbReference type="Google" id="ProtNLM"/>
    </source>
</evidence>
<keyword evidence="2" id="KW-1185">Reference proteome</keyword>